<gene>
    <name evidence="1" type="ORF">A5642_18775</name>
</gene>
<protein>
    <submittedName>
        <fullName evidence="1">Uncharacterized protein</fullName>
    </submittedName>
</protein>
<dbReference type="AlphaFoldDB" id="A0A1A0MRW8"/>
<dbReference type="OrthoDB" id="4547771at2"/>
<organism evidence="1 2">
    <name type="scientific">Mycolicibacterium mucogenicum</name>
    <name type="common">Mycobacterium mucogenicum</name>
    <dbReference type="NCBI Taxonomy" id="56689"/>
    <lineage>
        <taxon>Bacteria</taxon>
        <taxon>Bacillati</taxon>
        <taxon>Actinomycetota</taxon>
        <taxon>Actinomycetes</taxon>
        <taxon>Mycobacteriales</taxon>
        <taxon>Mycobacteriaceae</taxon>
        <taxon>Mycolicibacterium</taxon>
    </lineage>
</organism>
<dbReference type="Proteomes" id="UP000093962">
    <property type="component" value="Unassembled WGS sequence"/>
</dbReference>
<reference evidence="1 2" key="1">
    <citation type="submission" date="2016-06" db="EMBL/GenBank/DDBJ databases">
        <authorList>
            <person name="Kjaerup R.B."/>
            <person name="Dalgaard T.S."/>
            <person name="Juul-Madsen H.R."/>
        </authorList>
    </citation>
    <scope>NUCLEOTIDE SEQUENCE [LARGE SCALE GENOMIC DNA]</scope>
    <source>
        <strain evidence="1 2">1199456.5</strain>
    </source>
</reference>
<dbReference type="EMBL" id="LZSF01000119">
    <property type="protein sequence ID" value="OBA87806.1"/>
    <property type="molecule type" value="Genomic_DNA"/>
</dbReference>
<comment type="caution">
    <text evidence="1">The sequence shown here is derived from an EMBL/GenBank/DDBJ whole genome shotgun (WGS) entry which is preliminary data.</text>
</comment>
<evidence type="ECO:0000313" key="2">
    <source>
        <dbReference type="Proteomes" id="UP000093962"/>
    </source>
</evidence>
<accession>A0A1A0MRW8</accession>
<name>A0A1A0MRW8_MYCMU</name>
<proteinExistence type="predicted"/>
<dbReference type="RefSeq" id="WP_064858800.1">
    <property type="nucleotide sequence ID" value="NZ_LZSF01000119.1"/>
</dbReference>
<evidence type="ECO:0000313" key="1">
    <source>
        <dbReference type="EMBL" id="OBA87806.1"/>
    </source>
</evidence>
<sequence>MMSSDTEFEAFADEAVASWGRCGAEYGYQELEAAIATLYGSRLEFPCAWTESQRNEFIEDRASRDADEMATSFDDLADTVAESLRWHCHLHGYGLHSEDISAHVDLARRSKIDDLRWCMVDEIPDEIRRVDRELAEELADEMQRVGQGK</sequence>